<reference evidence="11" key="2">
    <citation type="submission" date="2020-09" db="EMBL/GenBank/DDBJ databases">
        <authorList>
            <person name="Sun Q."/>
            <person name="Kim S."/>
        </authorList>
    </citation>
    <scope>NUCLEOTIDE SEQUENCE</scope>
    <source>
        <strain evidence="11">KCTC 23732</strain>
    </source>
</reference>
<evidence type="ECO:0000256" key="5">
    <source>
        <dbReference type="ARBA" id="ARBA00038437"/>
    </source>
</evidence>
<evidence type="ECO:0000259" key="10">
    <source>
        <dbReference type="PROSITE" id="PS51195"/>
    </source>
</evidence>
<dbReference type="PROSITE" id="PS51192">
    <property type="entry name" value="HELICASE_ATP_BIND_1"/>
    <property type="match status" value="1"/>
</dbReference>
<dbReference type="Gene3D" id="3.40.50.300">
    <property type="entry name" value="P-loop containing nucleotide triphosphate hydrolases"/>
    <property type="match status" value="2"/>
</dbReference>
<keyword evidence="2 7" id="KW-0378">Hydrolase</keyword>
<comment type="similarity">
    <text evidence="5 7">Belongs to the DEAD box helicase family.</text>
</comment>
<dbReference type="InterPro" id="IPR044742">
    <property type="entry name" value="DEAD/DEAH_RhlB"/>
</dbReference>
<evidence type="ECO:0000256" key="6">
    <source>
        <dbReference type="PROSITE-ProRule" id="PRU00552"/>
    </source>
</evidence>
<keyword evidence="4 7" id="KW-0067">ATP-binding</keyword>
<dbReference type="PANTHER" id="PTHR47959">
    <property type="entry name" value="ATP-DEPENDENT RNA HELICASE RHLE-RELATED"/>
    <property type="match status" value="1"/>
</dbReference>
<dbReference type="RefSeq" id="WP_189384384.1">
    <property type="nucleotide sequence ID" value="NZ_BAABFY010000055.1"/>
</dbReference>
<evidence type="ECO:0000259" key="9">
    <source>
        <dbReference type="PROSITE" id="PS51194"/>
    </source>
</evidence>
<dbReference type="Gene3D" id="3.30.70.330">
    <property type="match status" value="1"/>
</dbReference>
<name>A0A918JJB7_9BURK</name>
<organism evidence="11 12">
    <name type="scientific">Advenella faeciporci</name>
    <dbReference type="NCBI Taxonomy" id="797535"/>
    <lineage>
        <taxon>Bacteria</taxon>
        <taxon>Pseudomonadati</taxon>
        <taxon>Pseudomonadota</taxon>
        <taxon>Betaproteobacteria</taxon>
        <taxon>Burkholderiales</taxon>
        <taxon>Alcaligenaceae</taxon>
    </lineage>
</organism>
<dbReference type="InterPro" id="IPR000629">
    <property type="entry name" value="RNA-helicase_DEAD-box_CS"/>
</dbReference>
<dbReference type="GO" id="GO:0005829">
    <property type="term" value="C:cytosol"/>
    <property type="evidence" value="ECO:0007669"/>
    <property type="project" value="TreeGrafter"/>
</dbReference>
<dbReference type="GO" id="GO:0003676">
    <property type="term" value="F:nucleic acid binding"/>
    <property type="evidence" value="ECO:0007669"/>
    <property type="project" value="InterPro"/>
</dbReference>
<dbReference type="NCBIfam" id="NF008744">
    <property type="entry name" value="PRK11776.1"/>
    <property type="match status" value="1"/>
</dbReference>
<dbReference type="Pfam" id="PF00271">
    <property type="entry name" value="Helicase_C"/>
    <property type="match status" value="1"/>
</dbReference>
<evidence type="ECO:0000256" key="3">
    <source>
        <dbReference type="ARBA" id="ARBA00022806"/>
    </source>
</evidence>
<evidence type="ECO:0000313" key="11">
    <source>
        <dbReference type="EMBL" id="GGW82385.1"/>
    </source>
</evidence>
<dbReference type="Pfam" id="PF00270">
    <property type="entry name" value="DEAD"/>
    <property type="match status" value="1"/>
</dbReference>
<dbReference type="AlphaFoldDB" id="A0A918JJB7"/>
<dbReference type="EMBL" id="BMYS01000005">
    <property type="protein sequence ID" value="GGW82385.1"/>
    <property type="molecule type" value="Genomic_DNA"/>
</dbReference>
<dbReference type="PANTHER" id="PTHR47959:SF1">
    <property type="entry name" value="ATP-DEPENDENT RNA HELICASE DBPA"/>
    <property type="match status" value="1"/>
</dbReference>
<dbReference type="CDD" id="cd18787">
    <property type="entry name" value="SF2_C_DEAD"/>
    <property type="match status" value="1"/>
</dbReference>
<dbReference type="InterPro" id="IPR050079">
    <property type="entry name" value="DEAD_box_RNA_helicase"/>
</dbReference>
<dbReference type="InterPro" id="IPR005580">
    <property type="entry name" value="DbpA/CsdA_RNA-bd_dom"/>
</dbReference>
<dbReference type="InterPro" id="IPR014014">
    <property type="entry name" value="RNA_helicase_DEAD_Q_motif"/>
</dbReference>
<sequence length="459" mass="50494">MTATSFSSLPLSAEQQHNLSALGYATMTPIQAESLPLILAGRDVLAQAQTGSGKTLAFGLGIMQKINPAFFGIQGLVLCPTRELADQVSRELRKLARALGNIKILTLCGGAALRPQIESLSHGAHIVVGTPGRILDLQERGQLELSTVKTLVFDEADRMIDMGFYDDICAITRACPLKRQTLMFSATYPAPILQDCEGFMINPEKVQVESLPSQSQIEQIFYEIDPGQRFAATATLLNHFRPVSTLAFCNTKAQCEALAEDLQQRGIRALVLHGDLEQRDREDVLVQFINQSCSVLVATDVAARGLDIQTLDAVINVDISPNAETHIHRIGRTGRSEARGLALTLCSQAEKFRAERIEKALDTTLEWQDLPVVKDNTRSLQAPMKTICLRAGKKDKIRPGDLLGALTKDIGLQASQVGKINIYDFVAFVAIERKVANDTITKLRERTIKGKQLQMRFME</sequence>
<dbReference type="SMART" id="SM00490">
    <property type="entry name" value="HELICc"/>
    <property type="match status" value="1"/>
</dbReference>
<dbReference type="GO" id="GO:0005524">
    <property type="term" value="F:ATP binding"/>
    <property type="evidence" value="ECO:0007669"/>
    <property type="project" value="UniProtKB-KW"/>
</dbReference>
<dbReference type="GO" id="GO:0016787">
    <property type="term" value="F:hydrolase activity"/>
    <property type="evidence" value="ECO:0007669"/>
    <property type="project" value="UniProtKB-KW"/>
</dbReference>
<dbReference type="Pfam" id="PF03880">
    <property type="entry name" value="DbpA"/>
    <property type="match status" value="1"/>
</dbReference>
<feature type="domain" description="DEAD-box RNA helicase Q" evidence="10">
    <location>
        <begin position="4"/>
        <end position="32"/>
    </location>
</feature>
<evidence type="ECO:0000256" key="7">
    <source>
        <dbReference type="RuleBase" id="RU000492"/>
    </source>
</evidence>
<dbReference type="SUPFAM" id="SSF52540">
    <property type="entry name" value="P-loop containing nucleoside triphosphate hydrolases"/>
    <property type="match status" value="1"/>
</dbReference>
<evidence type="ECO:0000313" key="12">
    <source>
        <dbReference type="Proteomes" id="UP000608345"/>
    </source>
</evidence>
<evidence type="ECO:0000256" key="4">
    <source>
        <dbReference type="ARBA" id="ARBA00022840"/>
    </source>
</evidence>
<evidence type="ECO:0000256" key="2">
    <source>
        <dbReference type="ARBA" id="ARBA00022801"/>
    </source>
</evidence>
<gene>
    <name evidence="11" type="primary">dbpA</name>
    <name evidence="11" type="ORF">GCM10011450_10260</name>
</gene>
<keyword evidence="12" id="KW-1185">Reference proteome</keyword>
<dbReference type="CDD" id="cd00268">
    <property type="entry name" value="DEADc"/>
    <property type="match status" value="1"/>
</dbReference>
<evidence type="ECO:0000256" key="1">
    <source>
        <dbReference type="ARBA" id="ARBA00022741"/>
    </source>
</evidence>
<proteinExistence type="inferred from homology"/>
<feature type="domain" description="Helicase ATP-binding" evidence="8">
    <location>
        <begin position="35"/>
        <end position="206"/>
    </location>
</feature>
<dbReference type="SMART" id="SM00487">
    <property type="entry name" value="DEXDc"/>
    <property type="match status" value="1"/>
</dbReference>
<comment type="caution">
    <text evidence="11">The sequence shown here is derived from an EMBL/GenBank/DDBJ whole genome shotgun (WGS) entry which is preliminary data.</text>
</comment>
<dbReference type="InterPro" id="IPR012677">
    <property type="entry name" value="Nucleotide-bd_a/b_plait_sf"/>
</dbReference>
<reference evidence="11" key="1">
    <citation type="journal article" date="2014" name="Int. J. Syst. Evol. Microbiol.">
        <title>Complete genome sequence of Corynebacterium casei LMG S-19264T (=DSM 44701T), isolated from a smear-ripened cheese.</title>
        <authorList>
            <consortium name="US DOE Joint Genome Institute (JGI-PGF)"/>
            <person name="Walter F."/>
            <person name="Albersmeier A."/>
            <person name="Kalinowski J."/>
            <person name="Ruckert C."/>
        </authorList>
    </citation>
    <scope>NUCLEOTIDE SEQUENCE</scope>
    <source>
        <strain evidence="11">KCTC 23732</strain>
    </source>
</reference>
<dbReference type="InterPro" id="IPR027417">
    <property type="entry name" value="P-loop_NTPase"/>
</dbReference>
<evidence type="ECO:0000259" key="8">
    <source>
        <dbReference type="PROSITE" id="PS51192"/>
    </source>
</evidence>
<dbReference type="PROSITE" id="PS51194">
    <property type="entry name" value="HELICASE_CTER"/>
    <property type="match status" value="1"/>
</dbReference>
<dbReference type="GO" id="GO:0003724">
    <property type="term" value="F:RNA helicase activity"/>
    <property type="evidence" value="ECO:0007669"/>
    <property type="project" value="InterPro"/>
</dbReference>
<dbReference type="InterPro" id="IPR014001">
    <property type="entry name" value="Helicase_ATP-bd"/>
</dbReference>
<protein>
    <submittedName>
        <fullName evidence="11">ATP-dependent RNA helicase</fullName>
    </submittedName>
</protein>
<dbReference type="Proteomes" id="UP000608345">
    <property type="component" value="Unassembled WGS sequence"/>
</dbReference>
<keyword evidence="3 7" id="KW-0347">Helicase</keyword>
<feature type="domain" description="Helicase C-terminal" evidence="9">
    <location>
        <begin position="216"/>
        <end position="378"/>
    </location>
</feature>
<dbReference type="PROSITE" id="PS00039">
    <property type="entry name" value="DEAD_ATP_HELICASE"/>
    <property type="match status" value="1"/>
</dbReference>
<dbReference type="InterPro" id="IPR011545">
    <property type="entry name" value="DEAD/DEAH_box_helicase_dom"/>
</dbReference>
<dbReference type="PROSITE" id="PS51195">
    <property type="entry name" value="Q_MOTIF"/>
    <property type="match status" value="1"/>
</dbReference>
<feature type="short sequence motif" description="Q motif" evidence="6">
    <location>
        <begin position="4"/>
        <end position="32"/>
    </location>
</feature>
<keyword evidence="1 7" id="KW-0547">Nucleotide-binding</keyword>
<accession>A0A918JJB7</accession>
<dbReference type="InterPro" id="IPR001650">
    <property type="entry name" value="Helicase_C-like"/>
</dbReference>